<comment type="similarity">
    <text evidence="1">Belongs to the AfsR/DnrI/RedD regulatory family.</text>
</comment>
<keyword evidence="2" id="KW-0805">Transcription regulation</keyword>
<sequence length="526" mass="57050">MNGHSAHSPALSPAFRVLGPLEVDGPDGTQIDVGGGKPATVLALLLLHRNAWVSTEQLIDAVWSGRDVPASAQNNLKTYVWQLRRALPDDRIESRPGAYRVRVLAGELDADTASALGDEARALLARGSAAEAVTVVRRALDLWRGCPYDGLTEDAASAVDRLTELHRTLREDLADAHLALGQPSEAIAVLRVLTDEEPLRELAWSRLMAAYRLVGRRHDALAAYQRARTALVRDLGIEPGAELTALHLEILGEDTRRPVSSNPLPRVDGFVGREPELESLRGATGVVTIDGMPGIGKTAFALEAAALSGHETQQYVDVRAGEVVAPTGGLVILDNVEHADQVRSFLPNDPAALVLVISRHRLTGLDRTGAITLNLLAPNEAAELTDNPQIFQSAGGHPGAIRHLTERIRNRQPWTVARMTAQLEDQAGRCHALAELLTSFDGLVEPTEHQLYRRISTVGGFDLSQASRLAGVRVDEVEMMVDRLLDLNLVVESAPGRFELLPIARDHAYRLLQATETRRVKAELVA</sequence>
<evidence type="ECO:0000259" key="5">
    <source>
        <dbReference type="SMART" id="SM00862"/>
    </source>
</evidence>
<feature type="domain" description="OmpR/PhoB-type" evidence="5">
    <location>
        <begin position="28"/>
        <end position="101"/>
    </location>
</feature>
<reference evidence="8" key="1">
    <citation type="journal article" date="2019" name="Int. J. Syst. Evol. Microbiol.">
        <title>The Global Catalogue of Microorganisms (GCM) 10K type strain sequencing project: providing services to taxonomists for standard genome sequencing and annotation.</title>
        <authorList>
            <consortium name="The Broad Institute Genomics Platform"/>
            <consortium name="The Broad Institute Genome Sequencing Center for Infectious Disease"/>
            <person name="Wu L."/>
            <person name="Ma J."/>
        </authorList>
    </citation>
    <scope>NUCLEOTIDE SEQUENCE [LARGE SCALE GENOMIC DNA]</scope>
    <source>
        <strain evidence="8">JCM 14307</strain>
    </source>
</reference>
<dbReference type="SUPFAM" id="SSF48452">
    <property type="entry name" value="TPR-like"/>
    <property type="match status" value="1"/>
</dbReference>
<evidence type="ECO:0008006" key="9">
    <source>
        <dbReference type="Google" id="ProtNLM"/>
    </source>
</evidence>
<dbReference type="Gene3D" id="1.25.40.10">
    <property type="entry name" value="Tetratricopeptide repeat domain"/>
    <property type="match status" value="1"/>
</dbReference>
<evidence type="ECO:0000256" key="1">
    <source>
        <dbReference type="ARBA" id="ARBA00005820"/>
    </source>
</evidence>
<keyword evidence="4" id="KW-0804">Transcription</keyword>
<accession>A0ABP4TLF9</accession>
<keyword evidence="8" id="KW-1185">Reference proteome</keyword>
<evidence type="ECO:0000259" key="6">
    <source>
        <dbReference type="SMART" id="SM01043"/>
    </source>
</evidence>
<dbReference type="InterPro" id="IPR001867">
    <property type="entry name" value="OmpR/PhoB-type_DNA-bd"/>
</dbReference>
<dbReference type="PANTHER" id="PTHR35807:SF1">
    <property type="entry name" value="TRANSCRIPTIONAL REGULATOR REDD"/>
    <property type="match status" value="1"/>
</dbReference>
<evidence type="ECO:0000313" key="7">
    <source>
        <dbReference type="EMBL" id="GAA1689498.1"/>
    </source>
</evidence>
<dbReference type="InterPro" id="IPR036388">
    <property type="entry name" value="WH-like_DNA-bd_sf"/>
</dbReference>
<dbReference type="Pfam" id="PF03704">
    <property type="entry name" value="BTAD"/>
    <property type="match status" value="1"/>
</dbReference>
<evidence type="ECO:0000313" key="8">
    <source>
        <dbReference type="Proteomes" id="UP001500280"/>
    </source>
</evidence>
<evidence type="ECO:0000256" key="2">
    <source>
        <dbReference type="ARBA" id="ARBA00023015"/>
    </source>
</evidence>
<gene>
    <name evidence="7" type="ORF">GCM10009745_38290</name>
</gene>
<dbReference type="RefSeq" id="WP_344153355.1">
    <property type="nucleotide sequence ID" value="NZ_BAAANF010000013.1"/>
</dbReference>
<proteinExistence type="inferred from homology"/>
<dbReference type="InterPro" id="IPR005158">
    <property type="entry name" value="BTAD"/>
</dbReference>
<dbReference type="SMART" id="SM01043">
    <property type="entry name" value="BTAD"/>
    <property type="match status" value="1"/>
</dbReference>
<dbReference type="Gene3D" id="1.10.10.10">
    <property type="entry name" value="Winged helix-like DNA-binding domain superfamily/Winged helix DNA-binding domain"/>
    <property type="match status" value="1"/>
</dbReference>
<dbReference type="CDD" id="cd15831">
    <property type="entry name" value="BTAD"/>
    <property type="match status" value="1"/>
</dbReference>
<organism evidence="7 8">
    <name type="scientific">Kribbella yunnanensis</name>
    <dbReference type="NCBI Taxonomy" id="190194"/>
    <lineage>
        <taxon>Bacteria</taxon>
        <taxon>Bacillati</taxon>
        <taxon>Actinomycetota</taxon>
        <taxon>Actinomycetes</taxon>
        <taxon>Propionibacteriales</taxon>
        <taxon>Kribbellaceae</taxon>
        <taxon>Kribbella</taxon>
    </lineage>
</organism>
<dbReference type="SUPFAM" id="SSF52540">
    <property type="entry name" value="P-loop containing nucleoside triphosphate hydrolases"/>
    <property type="match status" value="1"/>
</dbReference>
<dbReference type="SUPFAM" id="SSF46894">
    <property type="entry name" value="C-terminal effector domain of the bipartite response regulators"/>
    <property type="match status" value="1"/>
</dbReference>
<dbReference type="InterPro" id="IPR051677">
    <property type="entry name" value="AfsR-DnrI-RedD_regulator"/>
</dbReference>
<keyword evidence="3" id="KW-0238">DNA-binding</keyword>
<dbReference type="EMBL" id="BAAANF010000013">
    <property type="protein sequence ID" value="GAA1689498.1"/>
    <property type="molecule type" value="Genomic_DNA"/>
</dbReference>
<evidence type="ECO:0000256" key="3">
    <source>
        <dbReference type="ARBA" id="ARBA00023125"/>
    </source>
</evidence>
<evidence type="ECO:0000256" key="4">
    <source>
        <dbReference type="ARBA" id="ARBA00023163"/>
    </source>
</evidence>
<dbReference type="Pfam" id="PF00486">
    <property type="entry name" value="Trans_reg_C"/>
    <property type="match status" value="1"/>
</dbReference>
<dbReference type="SMART" id="SM00862">
    <property type="entry name" value="Trans_reg_C"/>
    <property type="match status" value="1"/>
</dbReference>
<dbReference type="Gene3D" id="3.40.50.300">
    <property type="entry name" value="P-loop containing nucleotide triphosphate hydrolases"/>
    <property type="match status" value="1"/>
</dbReference>
<dbReference type="InterPro" id="IPR016032">
    <property type="entry name" value="Sig_transdc_resp-reg_C-effctor"/>
</dbReference>
<name>A0ABP4TLF9_9ACTN</name>
<dbReference type="InterPro" id="IPR027417">
    <property type="entry name" value="P-loop_NTPase"/>
</dbReference>
<protein>
    <recommendedName>
        <fullName evidence="9">AfsR/SARP family transcriptional regulator</fullName>
    </recommendedName>
</protein>
<dbReference type="Proteomes" id="UP001500280">
    <property type="component" value="Unassembled WGS sequence"/>
</dbReference>
<feature type="domain" description="Bacterial transcriptional activator" evidence="6">
    <location>
        <begin position="108"/>
        <end position="251"/>
    </location>
</feature>
<dbReference type="InterPro" id="IPR011990">
    <property type="entry name" value="TPR-like_helical_dom_sf"/>
</dbReference>
<comment type="caution">
    <text evidence="7">The sequence shown here is derived from an EMBL/GenBank/DDBJ whole genome shotgun (WGS) entry which is preliminary data.</text>
</comment>
<dbReference type="PANTHER" id="PTHR35807">
    <property type="entry name" value="TRANSCRIPTIONAL REGULATOR REDD-RELATED"/>
    <property type="match status" value="1"/>
</dbReference>